<dbReference type="Gene3D" id="1.10.287.130">
    <property type="match status" value="1"/>
</dbReference>
<dbReference type="Gene3D" id="6.10.340.10">
    <property type="match status" value="1"/>
</dbReference>
<dbReference type="SMART" id="SM00304">
    <property type="entry name" value="HAMP"/>
    <property type="match status" value="1"/>
</dbReference>
<organism evidence="14 15">
    <name type="scientific">Actinoplanes sichuanensis</name>
    <dbReference type="NCBI Taxonomy" id="512349"/>
    <lineage>
        <taxon>Bacteria</taxon>
        <taxon>Bacillati</taxon>
        <taxon>Actinomycetota</taxon>
        <taxon>Actinomycetes</taxon>
        <taxon>Micromonosporales</taxon>
        <taxon>Micromonosporaceae</taxon>
        <taxon>Actinoplanes</taxon>
    </lineage>
</organism>
<dbReference type="InterPro" id="IPR005467">
    <property type="entry name" value="His_kinase_dom"/>
</dbReference>
<comment type="caution">
    <text evidence="14">The sequence shown here is derived from an EMBL/GenBank/DDBJ whole genome shotgun (WGS) entry which is preliminary data.</text>
</comment>
<evidence type="ECO:0000313" key="14">
    <source>
        <dbReference type="EMBL" id="MFD1372568.1"/>
    </source>
</evidence>
<dbReference type="Pfam" id="PF00672">
    <property type="entry name" value="HAMP"/>
    <property type="match status" value="1"/>
</dbReference>
<dbReference type="EMBL" id="JBHTMK010000057">
    <property type="protein sequence ID" value="MFD1372568.1"/>
    <property type="molecule type" value="Genomic_DNA"/>
</dbReference>
<dbReference type="SMART" id="SM00387">
    <property type="entry name" value="HATPase_c"/>
    <property type="match status" value="1"/>
</dbReference>
<dbReference type="InterPro" id="IPR003660">
    <property type="entry name" value="HAMP_dom"/>
</dbReference>
<evidence type="ECO:0000313" key="15">
    <source>
        <dbReference type="Proteomes" id="UP001597183"/>
    </source>
</evidence>
<proteinExistence type="predicted"/>
<keyword evidence="8 11" id="KW-1133">Transmembrane helix</keyword>
<dbReference type="InterPro" id="IPR050428">
    <property type="entry name" value="TCS_sensor_his_kinase"/>
</dbReference>
<dbReference type="GO" id="GO:0016301">
    <property type="term" value="F:kinase activity"/>
    <property type="evidence" value="ECO:0007669"/>
    <property type="project" value="UniProtKB-KW"/>
</dbReference>
<dbReference type="SUPFAM" id="SSF47384">
    <property type="entry name" value="Homodimeric domain of signal transducing histidine kinase"/>
    <property type="match status" value="1"/>
</dbReference>
<evidence type="ECO:0000256" key="6">
    <source>
        <dbReference type="ARBA" id="ARBA00022692"/>
    </source>
</evidence>
<evidence type="ECO:0000256" key="2">
    <source>
        <dbReference type="ARBA" id="ARBA00004236"/>
    </source>
</evidence>
<dbReference type="EC" id="2.7.13.3" evidence="3"/>
<evidence type="ECO:0000259" key="12">
    <source>
        <dbReference type="PROSITE" id="PS50109"/>
    </source>
</evidence>
<protein>
    <recommendedName>
        <fullName evidence="3">histidine kinase</fullName>
        <ecNumber evidence="3">2.7.13.3</ecNumber>
    </recommendedName>
</protein>
<dbReference type="Proteomes" id="UP001597183">
    <property type="component" value="Unassembled WGS sequence"/>
</dbReference>
<keyword evidence="6 11" id="KW-0812">Transmembrane</keyword>
<evidence type="ECO:0000256" key="8">
    <source>
        <dbReference type="ARBA" id="ARBA00022989"/>
    </source>
</evidence>
<dbReference type="Gene3D" id="3.30.565.10">
    <property type="entry name" value="Histidine kinase-like ATPase, C-terminal domain"/>
    <property type="match status" value="1"/>
</dbReference>
<evidence type="ECO:0000256" key="7">
    <source>
        <dbReference type="ARBA" id="ARBA00022777"/>
    </source>
</evidence>
<dbReference type="PANTHER" id="PTHR45436">
    <property type="entry name" value="SENSOR HISTIDINE KINASE YKOH"/>
    <property type="match status" value="1"/>
</dbReference>
<accession>A0ABW4ARI1</accession>
<feature type="domain" description="Histidine kinase" evidence="12">
    <location>
        <begin position="171"/>
        <end position="383"/>
    </location>
</feature>
<evidence type="ECO:0000256" key="1">
    <source>
        <dbReference type="ARBA" id="ARBA00000085"/>
    </source>
</evidence>
<dbReference type="PROSITE" id="PS50885">
    <property type="entry name" value="HAMP"/>
    <property type="match status" value="1"/>
</dbReference>
<dbReference type="SUPFAM" id="SSF55874">
    <property type="entry name" value="ATPase domain of HSP90 chaperone/DNA topoisomerase II/histidine kinase"/>
    <property type="match status" value="1"/>
</dbReference>
<dbReference type="SMART" id="SM00388">
    <property type="entry name" value="HisKA"/>
    <property type="match status" value="1"/>
</dbReference>
<feature type="domain" description="HAMP" evidence="13">
    <location>
        <begin position="109"/>
        <end position="163"/>
    </location>
</feature>
<dbReference type="PROSITE" id="PS50109">
    <property type="entry name" value="HIS_KIN"/>
    <property type="match status" value="1"/>
</dbReference>
<keyword evidence="9" id="KW-0902">Two-component regulatory system</keyword>
<dbReference type="CDD" id="cd00075">
    <property type="entry name" value="HATPase"/>
    <property type="match status" value="1"/>
</dbReference>
<comment type="subcellular location">
    <subcellularLocation>
        <location evidence="2">Cell membrane</location>
    </subcellularLocation>
</comment>
<comment type="catalytic activity">
    <reaction evidence="1">
        <text>ATP + protein L-histidine = ADP + protein N-phospho-L-histidine.</text>
        <dbReference type="EC" id="2.7.13.3"/>
    </reaction>
</comment>
<dbReference type="CDD" id="cd00082">
    <property type="entry name" value="HisKA"/>
    <property type="match status" value="1"/>
</dbReference>
<evidence type="ECO:0000256" key="3">
    <source>
        <dbReference type="ARBA" id="ARBA00012438"/>
    </source>
</evidence>
<dbReference type="SUPFAM" id="SSF158472">
    <property type="entry name" value="HAMP domain-like"/>
    <property type="match status" value="1"/>
</dbReference>
<reference evidence="15" key="1">
    <citation type="journal article" date="2019" name="Int. J. Syst. Evol. Microbiol.">
        <title>The Global Catalogue of Microorganisms (GCM) 10K type strain sequencing project: providing services to taxonomists for standard genome sequencing and annotation.</title>
        <authorList>
            <consortium name="The Broad Institute Genomics Platform"/>
            <consortium name="The Broad Institute Genome Sequencing Center for Infectious Disease"/>
            <person name="Wu L."/>
            <person name="Ma J."/>
        </authorList>
    </citation>
    <scope>NUCLEOTIDE SEQUENCE [LARGE SCALE GENOMIC DNA]</scope>
    <source>
        <strain evidence="15">CCM 7526</strain>
    </source>
</reference>
<dbReference type="Pfam" id="PF00512">
    <property type="entry name" value="HisKA"/>
    <property type="match status" value="1"/>
</dbReference>
<evidence type="ECO:0000256" key="10">
    <source>
        <dbReference type="ARBA" id="ARBA00023136"/>
    </source>
</evidence>
<dbReference type="PRINTS" id="PR00344">
    <property type="entry name" value="BCTRLSENSOR"/>
</dbReference>
<keyword evidence="5" id="KW-0808">Transferase</keyword>
<keyword evidence="15" id="KW-1185">Reference proteome</keyword>
<dbReference type="PANTHER" id="PTHR45436:SF5">
    <property type="entry name" value="SENSOR HISTIDINE KINASE TRCS"/>
    <property type="match status" value="1"/>
</dbReference>
<keyword evidence="4" id="KW-0597">Phosphoprotein</keyword>
<dbReference type="InterPro" id="IPR004358">
    <property type="entry name" value="Sig_transdc_His_kin-like_C"/>
</dbReference>
<evidence type="ECO:0000259" key="13">
    <source>
        <dbReference type="PROSITE" id="PS50885"/>
    </source>
</evidence>
<dbReference type="InterPro" id="IPR036097">
    <property type="entry name" value="HisK_dim/P_sf"/>
</dbReference>
<evidence type="ECO:0000256" key="4">
    <source>
        <dbReference type="ARBA" id="ARBA00022553"/>
    </source>
</evidence>
<feature type="transmembrane region" description="Helical" evidence="11">
    <location>
        <begin position="12"/>
        <end position="35"/>
    </location>
</feature>
<evidence type="ECO:0000256" key="5">
    <source>
        <dbReference type="ARBA" id="ARBA00022679"/>
    </source>
</evidence>
<keyword evidence="7 14" id="KW-0418">Kinase</keyword>
<evidence type="ECO:0000256" key="11">
    <source>
        <dbReference type="SAM" id="Phobius"/>
    </source>
</evidence>
<keyword evidence="10 11" id="KW-0472">Membrane</keyword>
<evidence type="ECO:0000256" key="9">
    <source>
        <dbReference type="ARBA" id="ARBA00023012"/>
    </source>
</evidence>
<dbReference type="RefSeq" id="WP_317786417.1">
    <property type="nucleotide sequence ID" value="NZ_AP028461.1"/>
</dbReference>
<sequence>MRLPRPTLRLRLTLVWFGFFLVAGLALLGVTYLLFRNQLPWTLTPPGIADGRNLKRVIVNNNVVLTGEAADQLIQAQVEEVSRSFFQQGAVAFLLVAIISGASAWVLTGRMLAPLHRVTATARRIAAERGLQQRIHLHGPDDEVKELADTFDGMVERLEHAFDGQRRFVANASHELRTPLTLNRALVELAMHRKTASADVIRLGEDLLKINARHERLISGLLLLARSEQELPAAGPVDLADVVSHVVEQISAEARSAGVTVTLHAGTAPTRGDGLLLEQLVRNLVENGIRHNNQQPDDWVRVESGPKATVTVTNSGPVIPAYDVPALFEPFRRLDGDRITSSNGAGLGLSIVRSVARAHGGGVDARPRDGGGLVVTVRLPDAGPEPGPDSPPCP</sequence>
<name>A0ABW4ARI1_9ACTN</name>
<dbReference type="InterPro" id="IPR003594">
    <property type="entry name" value="HATPase_dom"/>
</dbReference>
<dbReference type="CDD" id="cd06225">
    <property type="entry name" value="HAMP"/>
    <property type="match status" value="1"/>
</dbReference>
<gene>
    <name evidence="14" type="ORF">ACFQ5G_45210</name>
</gene>
<dbReference type="Pfam" id="PF02518">
    <property type="entry name" value="HATPase_c"/>
    <property type="match status" value="1"/>
</dbReference>
<dbReference type="InterPro" id="IPR036890">
    <property type="entry name" value="HATPase_C_sf"/>
</dbReference>
<dbReference type="InterPro" id="IPR003661">
    <property type="entry name" value="HisK_dim/P_dom"/>
</dbReference>
<feature type="transmembrane region" description="Helical" evidence="11">
    <location>
        <begin position="85"/>
        <end position="107"/>
    </location>
</feature>